<name>A0AAN9FGT6_CROPI</name>
<gene>
    <name evidence="6" type="ORF">RIF29_14059</name>
</gene>
<comment type="similarity">
    <text evidence="5">Belongs to the ROH1 family.</text>
</comment>
<protein>
    <submittedName>
        <fullName evidence="6">Uncharacterized protein</fullName>
    </submittedName>
</protein>
<comment type="caution">
    <text evidence="6">The sequence shown here is derived from an EMBL/GenBank/DDBJ whole genome shotgun (WGS) entry which is preliminary data.</text>
</comment>
<evidence type="ECO:0000313" key="6">
    <source>
        <dbReference type="EMBL" id="KAK7273013.1"/>
    </source>
</evidence>
<dbReference type="AlphaFoldDB" id="A0AAN9FGT6"/>
<evidence type="ECO:0000256" key="4">
    <source>
        <dbReference type="ARBA" id="ARBA00023136"/>
    </source>
</evidence>
<keyword evidence="3" id="KW-1133">Transmembrane helix</keyword>
<proteinExistence type="inferred from homology"/>
<comment type="subcellular location">
    <subcellularLocation>
        <location evidence="1">Membrane</location>
        <topology evidence="1">Single-pass membrane protein</topology>
    </subcellularLocation>
</comment>
<organism evidence="6 7">
    <name type="scientific">Crotalaria pallida</name>
    <name type="common">Smooth rattlebox</name>
    <name type="synonym">Crotalaria striata</name>
    <dbReference type="NCBI Taxonomy" id="3830"/>
    <lineage>
        <taxon>Eukaryota</taxon>
        <taxon>Viridiplantae</taxon>
        <taxon>Streptophyta</taxon>
        <taxon>Embryophyta</taxon>
        <taxon>Tracheophyta</taxon>
        <taxon>Spermatophyta</taxon>
        <taxon>Magnoliopsida</taxon>
        <taxon>eudicotyledons</taxon>
        <taxon>Gunneridae</taxon>
        <taxon>Pentapetalae</taxon>
        <taxon>rosids</taxon>
        <taxon>fabids</taxon>
        <taxon>Fabales</taxon>
        <taxon>Fabaceae</taxon>
        <taxon>Papilionoideae</taxon>
        <taxon>50 kb inversion clade</taxon>
        <taxon>genistoids sensu lato</taxon>
        <taxon>core genistoids</taxon>
        <taxon>Crotalarieae</taxon>
        <taxon>Crotalaria</taxon>
    </lineage>
</organism>
<sequence length="351" mass="39196">MSRPQDPPRSFFPFGNPFRMRSPRRTDLSPQLLTVLHAFEATLEEKLKKLMPKSENEILCLSWITLAMQSLCEIHCDIKTLVANLELPVGDWDEKWIDLYLDISVKLLDICIAFSSELSRLNQGNLLLQCALHSLDSASSKQFVQATSSLDGWRRHIGSKNPRIDKCGIVLDNLVGSLDLPKVKKSAKGKVLMQAMYGVKLVTVFVCSVFAVTFSCSTQLSDLGVADTYPWAPAFKSLQNLVNEEIRLRFSSRRLPIFKELEAVDTSVKELHPIIKGVVDIFEAESLTESVKDLARATEKLSQGLDLLAKEVDGFFQVVLSGRDSLLSYLRSDGTVIDCNMGNDIEAQVVN</sequence>
<dbReference type="PANTHER" id="PTHR31509">
    <property type="entry name" value="BPS1-LIKE PROTEIN"/>
    <property type="match status" value="1"/>
</dbReference>
<keyword evidence="7" id="KW-1185">Reference proteome</keyword>
<dbReference type="Proteomes" id="UP001372338">
    <property type="component" value="Unassembled WGS sequence"/>
</dbReference>
<evidence type="ECO:0000256" key="1">
    <source>
        <dbReference type="ARBA" id="ARBA00004167"/>
    </source>
</evidence>
<dbReference type="Pfam" id="PF05633">
    <property type="entry name" value="ROH1-like"/>
    <property type="match status" value="2"/>
</dbReference>
<evidence type="ECO:0000256" key="2">
    <source>
        <dbReference type="ARBA" id="ARBA00022692"/>
    </source>
</evidence>
<evidence type="ECO:0000313" key="7">
    <source>
        <dbReference type="Proteomes" id="UP001372338"/>
    </source>
</evidence>
<keyword evidence="4" id="KW-0472">Membrane</keyword>
<evidence type="ECO:0000256" key="5">
    <source>
        <dbReference type="ARBA" id="ARBA00035114"/>
    </source>
</evidence>
<reference evidence="6 7" key="1">
    <citation type="submission" date="2024-01" db="EMBL/GenBank/DDBJ databases">
        <title>The genomes of 5 underutilized Papilionoideae crops provide insights into root nodulation and disease resistanc.</title>
        <authorList>
            <person name="Yuan L."/>
        </authorList>
    </citation>
    <scope>NUCLEOTIDE SEQUENCE [LARGE SCALE GENOMIC DNA]</scope>
    <source>
        <strain evidence="6">ZHUSHIDOU_FW_LH</strain>
        <tissue evidence="6">Leaf</tissue>
    </source>
</reference>
<accession>A0AAN9FGT6</accession>
<dbReference type="InterPro" id="IPR008511">
    <property type="entry name" value="ROH1-like"/>
</dbReference>
<dbReference type="EMBL" id="JAYWIO010000003">
    <property type="protein sequence ID" value="KAK7273013.1"/>
    <property type="molecule type" value="Genomic_DNA"/>
</dbReference>
<keyword evidence="2" id="KW-0812">Transmembrane</keyword>
<evidence type="ECO:0000256" key="3">
    <source>
        <dbReference type="ARBA" id="ARBA00022989"/>
    </source>
</evidence>
<dbReference type="GO" id="GO:0016020">
    <property type="term" value="C:membrane"/>
    <property type="evidence" value="ECO:0007669"/>
    <property type="project" value="UniProtKB-SubCell"/>
</dbReference>